<accession>A0ABU5SWQ7</accession>
<dbReference type="Gene3D" id="3.60.21.10">
    <property type="match status" value="1"/>
</dbReference>
<dbReference type="PANTHER" id="PTHR42988:SF2">
    <property type="entry name" value="CYCLIC NUCLEOTIDE PHOSPHODIESTERASE CBUA0032-RELATED"/>
    <property type="match status" value="1"/>
</dbReference>
<organism evidence="6 7">
    <name type="scientific">Cyanobium gracile UHCC 0281</name>
    <dbReference type="NCBI Taxonomy" id="3110309"/>
    <lineage>
        <taxon>Bacteria</taxon>
        <taxon>Bacillati</taxon>
        <taxon>Cyanobacteriota</taxon>
        <taxon>Cyanophyceae</taxon>
        <taxon>Synechococcales</taxon>
        <taxon>Prochlorococcaceae</taxon>
        <taxon>Cyanobium</taxon>
    </lineage>
</organism>
<keyword evidence="3" id="KW-0408">Iron</keyword>
<evidence type="ECO:0000256" key="4">
    <source>
        <dbReference type="ARBA" id="ARBA00025742"/>
    </source>
</evidence>
<evidence type="ECO:0000256" key="1">
    <source>
        <dbReference type="ARBA" id="ARBA00022723"/>
    </source>
</evidence>
<evidence type="ECO:0000313" key="7">
    <source>
        <dbReference type="Proteomes" id="UP001302329"/>
    </source>
</evidence>
<evidence type="ECO:0000313" key="6">
    <source>
        <dbReference type="EMBL" id="MEA5442924.1"/>
    </source>
</evidence>
<dbReference type="Pfam" id="PF00149">
    <property type="entry name" value="Metallophos"/>
    <property type="match status" value="1"/>
</dbReference>
<dbReference type="PANTHER" id="PTHR42988">
    <property type="entry name" value="PHOSPHOHYDROLASE"/>
    <property type="match status" value="1"/>
</dbReference>
<keyword evidence="1" id="KW-0479">Metal-binding</keyword>
<comment type="caution">
    <text evidence="6">The sequence shown here is derived from an EMBL/GenBank/DDBJ whole genome shotgun (WGS) entry which is preliminary data.</text>
</comment>
<comment type="similarity">
    <text evidence="4">Belongs to the cyclic nucleotide phosphodiesterase class-III family.</text>
</comment>
<keyword evidence="7" id="KW-1185">Reference proteome</keyword>
<name>A0ABU5SWQ7_9CYAN</name>
<dbReference type="Proteomes" id="UP001302329">
    <property type="component" value="Unassembled WGS sequence"/>
</dbReference>
<evidence type="ECO:0000256" key="3">
    <source>
        <dbReference type="ARBA" id="ARBA00023004"/>
    </source>
</evidence>
<dbReference type="InterPro" id="IPR050884">
    <property type="entry name" value="CNP_phosphodiesterase-III"/>
</dbReference>
<evidence type="ECO:0000259" key="5">
    <source>
        <dbReference type="Pfam" id="PF00149"/>
    </source>
</evidence>
<evidence type="ECO:0000256" key="2">
    <source>
        <dbReference type="ARBA" id="ARBA00022801"/>
    </source>
</evidence>
<dbReference type="InterPro" id="IPR029052">
    <property type="entry name" value="Metallo-depent_PP-like"/>
</dbReference>
<sequence length="272" mass="29265">MRILQLSDPHLLADPTGRCHGRPALDLLRHGLREALGQLRAVGEVPDLLLISGDLCDDESWGGYVRLGELLQTLPLPVALLAGNHDQPALLRAALGRRAVIAPALVRCGQGRLLLLDSHRGGDTAGELGPLQLDWLRRQLAAEALAGGQPLLVAVHHPPVPIGDTVMDAIRLRDGEALLGGLRPFSGLRGLVFGHVHQHWQGPLPGRPEVPLLGCPSTLRSFPPVQRCPLERPDDPGGRWLQIGEDGVLRQRLLRWAPHDSPSLGACNAPTP</sequence>
<gene>
    <name evidence="6" type="ORF">VB739_10220</name>
</gene>
<dbReference type="EMBL" id="JAYGHY010000031">
    <property type="protein sequence ID" value="MEA5442924.1"/>
    <property type="molecule type" value="Genomic_DNA"/>
</dbReference>
<protein>
    <submittedName>
        <fullName evidence="6">Metallophosphoesterase</fullName>
    </submittedName>
</protein>
<feature type="domain" description="Calcineurin-like phosphoesterase" evidence="5">
    <location>
        <begin position="1"/>
        <end position="198"/>
    </location>
</feature>
<dbReference type="SUPFAM" id="SSF56300">
    <property type="entry name" value="Metallo-dependent phosphatases"/>
    <property type="match status" value="1"/>
</dbReference>
<reference evidence="6 7" key="1">
    <citation type="submission" date="2023-12" db="EMBL/GenBank/DDBJ databases">
        <title>Baltic Sea Cyanobacteria.</title>
        <authorList>
            <person name="Delbaje E."/>
            <person name="Fewer D.P."/>
            <person name="Shishido T.K."/>
        </authorList>
    </citation>
    <scope>NUCLEOTIDE SEQUENCE [LARGE SCALE GENOMIC DNA]</scope>
    <source>
        <strain evidence="6 7">UHCC 0281</strain>
    </source>
</reference>
<keyword evidence="2" id="KW-0378">Hydrolase</keyword>
<dbReference type="RefSeq" id="WP_323356957.1">
    <property type="nucleotide sequence ID" value="NZ_JAYGHY010000031.1"/>
</dbReference>
<proteinExistence type="inferred from homology"/>
<dbReference type="InterPro" id="IPR004843">
    <property type="entry name" value="Calcineurin-like_PHP"/>
</dbReference>